<gene>
    <name evidence="3" type="primary">acpA</name>
    <name evidence="3" type="ORF">GOB87_00580</name>
</gene>
<keyword evidence="1" id="KW-0378">Hydrolase</keyword>
<accession>A0A967EI13</accession>
<dbReference type="InterPro" id="IPR007312">
    <property type="entry name" value="Phosphoesterase"/>
</dbReference>
<dbReference type="GO" id="GO:0003993">
    <property type="term" value="F:acid phosphatase activity"/>
    <property type="evidence" value="ECO:0007669"/>
    <property type="project" value="InterPro"/>
</dbReference>
<dbReference type="SUPFAM" id="SSF53649">
    <property type="entry name" value="Alkaline phosphatase-like"/>
    <property type="match status" value="1"/>
</dbReference>
<name>A0A967EI13_9PROT</name>
<dbReference type="Pfam" id="PF04185">
    <property type="entry name" value="Phosphoesterase"/>
    <property type="match status" value="1"/>
</dbReference>
<comment type="caution">
    <text evidence="3">The sequence shown here is derived from an EMBL/GenBank/DDBJ whole genome shotgun (WGS) entry which is preliminary data.</text>
</comment>
<dbReference type="Gene3D" id="3.40.720.10">
    <property type="entry name" value="Alkaline Phosphatase, subunit A"/>
    <property type="match status" value="2"/>
</dbReference>
<sequence>MAWKTRRMRRSLPALSFLLFAALSDTASAAQAAPADRRLSQIDTVVVIYAENRSFDSLYGRFPGADGLDHAPASTLRQRDRDGSLLPELPPIWGGLTGRGVTPVVTQDMTAHLPNAPFQVDAAEGFNVPDSLRTRDLWHRFYQNRMQIDGGNNDGFVAWGNAGAMPMGNWAGAGMKMWSIARRYTLADHFFMGAFGGSFLNHLWLICACAPVYPDAANSPAKDLIARTTPDGKALALAANSPRSALEGPPKFVHDGNLTPDGYAVNTMQPPYRPSWNPAPEGMDAAFSDPSAPTTLPPQKDTTIGEQLTQAGISWAWYAGAWNDALKRGLKPSPPEFQPHHQPFNYYAAYAPGTAARSAHLRDGGMDGVTFLADIDAGRLPQVSFYKPQGNLDQHPGYANITSGDAHLATLIEHLEHSPQWPHMFVIVTYDENGGLWDHVAPPKGDRWGPGTRIPALLISPFVKKGHVEHTPYDTTSIQRFLNRRFSLTPLRGLVDRDAAIAAHGQRPLGDLTETLLPAP</sequence>
<keyword evidence="2" id="KW-0732">Signal</keyword>
<dbReference type="Proteomes" id="UP000597459">
    <property type="component" value="Unassembled WGS sequence"/>
</dbReference>
<protein>
    <submittedName>
        <fullName evidence="3">Acid phosphatase</fullName>
    </submittedName>
</protein>
<keyword evidence="4" id="KW-1185">Reference proteome</keyword>
<dbReference type="AlphaFoldDB" id="A0A967EI13"/>
<reference evidence="3" key="1">
    <citation type="submission" date="2019-11" db="EMBL/GenBank/DDBJ databases">
        <title>Description of new Acetobacter species.</title>
        <authorList>
            <person name="Cleenwerck I."/>
            <person name="Sombolestani A.S."/>
        </authorList>
    </citation>
    <scope>NUCLEOTIDE SEQUENCE</scope>
    <source>
        <strain evidence="3">LMG 1626</strain>
    </source>
</reference>
<evidence type="ECO:0000256" key="1">
    <source>
        <dbReference type="ARBA" id="ARBA00022801"/>
    </source>
</evidence>
<evidence type="ECO:0000313" key="4">
    <source>
        <dbReference type="Proteomes" id="UP000597459"/>
    </source>
</evidence>
<feature type="signal peptide" evidence="2">
    <location>
        <begin position="1"/>
        <end position="29"/>
    </location>
</feature>
<organism evidence="3 4">
    <name type="scientific">Acetobacter estunensis</name>
    <dbReference type="NCBI Taxonomy" id="104097"/>
    <lineage>
        <taxon>Bacteria</taxon>
        <taxon>Pseudomonadati</taxon>
        <taxon>Pseudomonadota</taxon>
        <taxon>Alphaproteobacteria</taxon>
        <taxon>Acetobacterales</taxon>
        <taxon>Acetobacteraceae</taxon>
        <taxon>Acetobacter</taxon>
    </lineage>
</organism>
<dbReference type="EMBL" id="WOTH01000001">
    <property type="protein sequence ID" value="NHO52464.1"/>
    <property type="molecule type" value="Genomic_DNA"/>
</dbReference>
<evidence type="ECO:0000256" key="2">
    <source>
        <dbReference type="SAM" id="SignalP"/>
    </source>
</evidence>
<proteinExistence type="predicted"/>
<dbReference type="NCBIfam" id="TIGR03397">
    <property type="entry name" value="acid_phos_Burk"/>
    <property type="match status" value="1"/>
</dbReference>
<dbReference type="CDD" id="cd16013">
    <property type="entry name" value="AcpA"/>
    <property type="match status" value="1"/>
</dbReference>
<dbReference type="InterPro" id="IPR017850">
    <property type="entry name" value="Alkaline_phosphatase_core_sf"/>
</dbReference>
<evidence type="ECO:0000313" key="3">
    <source>
        <dbReference type="EMBL" id="NHO52464.1"/>
    </source>
</evidence>
<feature type="chain" id="PRO_5038114506" evidence="2">
    <location>
        <begin position="30"/>
        <end position="520"/>
    </location>
</feature>
<dbReference type="PANTHER" id="PTHR31956:SF1">
    <property type="entry name" value="NON-SPECIFIC PHOSPHOLIPASE C1"/>
    <property type="match status" value="1"/>
</dbReference>
<dbReference type="PANTHER" id="PTHR31956">
    <property type="entry name" value="NON-SPECIFIC PHOSPHOLIPASE C4-RELATED"/>
    <property type="match status" value="1"/>
</dbReference>
<dbReference type="InterPro" id="IPR017768">
    <property type="entry name" value="AcpA"/>
</dbReference>